<dbReference type="InterPro" id="IPR001492">
    <property type="entry name" value="Flagellin"/>
</dbReference>
<gene>
    <name evidence="2" type="primary">flgL</name>
    <name evidence="2" type="ORF">CHO01_32260</name>
    <name evidence="3" type="ORF">HNR08_000959</name>
</gene>
<proteinExistence type="predicted"/>
<keyword evidence="2" id="KW-0969">Cilium</keyword>
<reference evidence="2 4" key="1">
    <citation type="submission" date="2019-07" db="EMBL/GenBank/DDBJ databases">
        <title>Whole genome shotgun sequence of Cellulomonas hominis NBRC 16055.</title>
        <authorList>
            <person name="Hosoyama A."/>
            <person name="Uohara A."/>
            <person name="Ohji S."/>
            <person name="Ichikawa N."/>
        </authorList>
    </citation>
    <scope>NUCLEOTIDE SEQUENCE [LARGE SCALE GENOMIC DNA]</scope>
    <source>
        <strain evidence="2 4">NBRC 16055</strain>
    </source>
</reference>
<dbReference type="RefSeq" id="WP_146839844.1">
    <property type="nucleotide sequence ID" value="NZ_BJVQ01000062.1"/>
</dbReference>
<dbReference type="InterPro" id="IPR001029">
    <property type="entry name" value="Flagellin_N"/>
</dbReference>
<comment type="caution">
    <text evidence="2">The sequence shown here is derived from an EMBL/GenBank/DDBJ whole genome shotgun (WGS) entry which is preliminary data.</text>
</comment>
<dbReference type="GO" id="GO:0005198">
    <property type="term" value="F:structural molecule activity"/>
    <property type="evidence" value="ECO:0007669"/>
    <property type="project" value="InterPro"/>
</dbReference>
<protein>
    <submittedName>
        <fullName evidence="2 3">Flagellar hook-associated protein 3</fullName>
    </submittedName>
</protein>
<dbReference type="EMBL" id="BJVQ01000062">
    <property type="protein sequence ID" value="GEL48110.1"/>
    <property type="molecule type" value="Genomic_DNA"/>
</dbReference>
<dbReference type="NCBIfam" id="TIGR02550">
    <property type="entry name" value="flagell_flgL"/>
    <property type="match status" value="1"/>
</dbReference>
<dbReference type="GO" id="GO:0009424">
    <property type="term" value="C:bacterial-type flagellum hook"/>
    <property type="evidence" value="ECO:0007669"/>
    <property type="project" value="InterPro"/>
</dbReference>
<dbReference type="Pfam" id="PF00669">
    <property type="entry name" value="Flagellin_N"/>
    <property type="match status" value="1"/>
</dbReference>
<sequence length="298" mass="31441">MTTIGRVTHFTVRNSTLGNLQTNLQKMSDLQAQMSSGQKINRASDDPGGTADVLRIQGDQRLLEQYSRNAADGEAWLLTVDSALTTSLASLRKARTLTVQGGSGALGETSRQALAQEIEGLRDGLLAQANTTYLGRSVFAGTVSGDAFDTTTYAFRGAAGASVDRTVASGTTVRVDSAGSAVFGSGATSVFQALDDIVTALRDTTTDFDPSTHLDQIDVHLDNMLTELSSNGARQNQIDSAQDVISANQITAKTRLGAIQDVDLAQIILDLQSQEVAYQGALGAAAKVLQPTLLDFLR</sequence>
<evidence type="ECO:0000313" key="5">
    <source>
        <dbReference type="Proteomes" id="UP000564629"/>
    </source>
</evidence>
<evidence type="ECO:0000313" key="3">
    <source>
        <dbReference type="EMBL" id="MBB5472223.1"/>
    </source>
</evidence>
<evidence type="ECO:0000259" key="1">
    <source>
        <dbReference type="Pfam" id="PF00669"/>
    </source>
</evidence>
<dbReference type="SUPFAM" id="SSF64518">
    <property type="entry name" value="Phase 1 flagellin"/>
    <property type="match status" value="1"/>
</dbReference>
<keyword evidence="2" id="KW-0282">Flagellum</keyword>
<reference evidence="3 5" key="2">
    <citation type="submission" date="2020-08" db="EMBL/GenBank/DDBJ databases">
        <title>Sequencing the genomes of 1000 actinobacteria strains.</title>
        <authorList>
            <person name="Klenk H.-P."/>
        </authorList>
    </citation>
    <scope>NUCLEOTIDE SEQUENCE [LARGE SCALE GENOMIC DNA]</scope>
    <source>
        <strain evidence="3 5">DSM 9581</strain>
    </source>
</reference>
<dbReference type="AlphaFoldDB" id="A0A511FFT9"/>
<evidence type="ECO:0000313" key="2">
    <source>
        <dbReference type="EMBL" id="GEL48110.1"/>
    </source>
</evidence>
<evidence type="ECO:0000313" key="4">
    <source>
        <dbReference type="Proteomes" id="UP000321723"/>
    </source>
</evidence>
<accession>A0A511FFT9</accession>
<feature type="domain" description="Flagellin N-terminal" evidence="1">
    <location>
        <begin position="9"/>
        <end position="142"/>
    </location>
</feature>
<organism evidence="2 4">
    <name type="scientific">Cellulomonas hominis</name>
    <dbReference type="NCBI Taxonomy" id="156981"/>
    <lineage>
        <taxon>Bacteria</taxon>
        <taxon>Bacillati</taxon>
        <taxon>Actinomycetota</taxon>
        <taxon>Actinomycetes</taxon>
        <taxon>Micrococcales</taxon>
        <taxon>Cellulomonadaceae</taxon>
        <taxon>Cellulomonas</taxon>
    </lineage>
</organism>
<dbReference type="Proteomes" id="UP000321723">
    <property type="component" value="Unassembled WGS sequence"/>
</dbReference>
<keyword evidence="4" id="KW-1185">Reference proteome</keyword>
<dbReference type="PANTHER" id="PTHR42792">
    <property type="entry name" value="FLAGELLIN"/>
    <property type="match status" value="1"/>
</dbReference>
<dbReference type="Proteomes" id="UP000564629">
    <property type="component" value="Unassembled WGS sequence"/>
</dbReference>
<dbReference type="GO" id="GO:0071973">
    <property type="term" value="P:bacterial-type flagellum-dependent cell motility"/>
    <property type="evidence" value="ECO:0007669"/>
    <property type="project" value="InterPro"/>
</dbReference>
<keyword evidence="2" id="KW-0966">Cell projection</keyword>
<dbReference type="Gene3D" id="1.20.1330.10">
    <property type="entry name" value="f41 fragment of flagellin, N-terminal domain"/>
    <property type="match status" value="1"/>
</dbReference>
<dbReference type="OrthoDB" id="9758307at2"/>
<dbReference type="EMBL" id="JACHDN010000001">
    <property type="protein sequence ID" value="MBB5472223.1"/>
    <property type="molecule type" value="Genomic_DNA"/>
</dbReference>
<dbReference type="PANTHER" id="PTHR42792:SF1">
    <property type="entry name" value="FLAGELLAR HOOK-ASSOCIATED PROTEIN 3"/>
    <property type="match status" value="1"/>
</dbReference>
<name>A0A511FFT9_9CELL</name>
<dbReference type="InterPro" id="IPR013384">
    <property type="entry name" value="Flagell_FlgL"/>
</dbReference>